<dbReference type="Proteomes" id="UP000070250">
    <property type="component" value="Chromosome"/>
</dbReference>
<keyword evidence="1" id="KW-0472">Membrane</keyword>
<dbReference type="STRING" id="465721.ACG33_11635"/>
<dbReference type="OrthoDB" id="8560910at2"/>
<dbReference type="RefSeq" id="WP_066921380.1">
    <property type="nucleotide sequence ID" value="NZ_CP011971.1"/>
</dbReference>
<keyword evidence="1" id="KW-1133">Transmembrane helix</keyword>
<dbReference type="EMBL" id="CP011971">
    <property type="protein sequence ID" value="AMN47737.1"/>
    <property type="molecule type" value="Genomic_DNA"/>
</dbReference>
<keyword evidence="3" id="KW-1185">Reference proteome</keyword>
<keyword evidence="1" id="KW-0812">Transmembrane</keyword>
<accession>A0A127FBE7</accession>
<proteinExistence type="predicted"/>
<evidence type="ECO:0000313" key="2">
    <source>
        <dbReference type="EMBL" id="AMN47737.1"/>
    </source>
</evidence>
<sequence length="167" mass="18689">MTKVFSWIGQVVLYAAFALFIGVFSHWPAYQHLPEDHALIKLSLIHHGQRLQECKKMTPEELAKLPPNMRAPMACPRERSPITVEVDIDGVAALRKTAQPSGLSRDGAASVYQRIEVPAGTHRLDVRLRDSMRTEGFDFERNEVLSLKPAQILVIDFSAEKGGITLQ</sequence>
<feature type="transmembrane region" description="Helical" evidence="1">
    <location>
        <begin position="7"/>
        <end position="27"/>
    </location>
</feature>
<gene>
    <name evidence="2" type="ORF">ACG33_11635</name>
</gene>
<evidence type="ECO:0000313" key="3">
    <source>
        <dbReference type="Proteomes" id="UP000070250"/>
    </source>
</evidence>
<evidence type="ECO:0000256" key="1">
    <source>
        <dbReference type="SAM" id="Phobius"/>
    </source>
</evidence>
<dbReference type="AlphaFoldDB" id="A0A127FBE7"/>
<organism evidence="2 3">
    <name type="scientific">Steroidobacter denitrificans</name>
    <dbReference type="NCBI Taxonomy" id="465721"/>
    <lineage>
        <taxon>Bacteria</taxon>
        <taxon>Pseudomonadati</taxon>
        <taxon>Pseudomonadota</taxon>
        <taxon>Gammaproteobacteria</taxon>
        <taxon>Steroidobacterales</taxon>
        <taxon>Steroidobacteraceae</taxon>
        <taxon>Steroidobacter</taxon>
    </lineage>
</organism>
<reference evidence="2 3" key="1">
    <citation type="submission" date="2015-06" db="EMBL/GenBank/DDBJ databases">
        <title>A Comprehensive Approach to Explore the Metabolic and Phylogenetic Diversity of Bacterial Steroid Degradation in the Environment: Testosterone as an Example.</title>
        <authorList>
            <person name="Yang F.-C."/>
            <person name="Chen Y.-L."/>
            <person name="Yu C.-P."/>
            <person name="Tang S.-L."/>
            <person name="Wang P.-H."/>
            <person name="Ismail W."/>
            <person name="Wang C.-H."/>
            <person name="Yang C.-Y."/>
            <person name="Chiang Y.-R."/>
        </authorList>
    </citation>
    <scope>NUCLEOTIDE SEQUENCE [LARGE SCALE GENOMIC DNA]</scope>
    <source>
        <strain evidence="2 3">DSM 18526</strain>
    </source>
</reference>
<protein>
    <submittedName>
        <fullName evidence="2">Uncharacterized protein</fullName>
    </submittedName>
</protein>
<dbReference type="KEGG" id="sdf:ACG33_11635"/>
<dbReference type="PATRIC" id="fig|465721.4.peg.2482"/>
<name>A0A127FBE7_STEDE</name>